<dbReference type="EMBL" id="WKJQ01000001">
    <property type="protein sequence ID" value="MRW95147.1"/>
    <property type="molecule type" value="Genomic_DNA"/>
</dbReference>
<feature type="domain" description="Phospholipase/carboxylesterase/thioesterase" evidence="3">
    <location>
        <begin position="20"/>
        <end position="216"/>
    </location>
</feature>
<dbReference type="RefSeq" id="WP_151108814.1">
    <property type="nucleotide sequence ID" value="NZ_WKJQ01000001.1"/>
</dbReference>
<dbReference type="SUPFAM" id="SSF53474">
    <property type="entry name" value="alpha/beta-Hydrolases"/>
    <property type="match status" value="1"/>
</dbReference>
<dbReference type="OrthoDB" id="203477at2157"/>
<name>A0A6A8G2Y8_9EURY</name>
<dbReference type="PANTHER" id="PTHR10655:SF17">
    <property type="entry name" value="LYSOPHOSPHOLIPASE-LIKE PROTEIN 1"/>
    <property type="match status" value="1"/>
</dbReference>
<dbReference type="Pfam" id="PF02230">
    <property type="entry name" value="Abhydrolase_2"/>
    <property type="match status" value="1"/>
</dbReference>
<dbReference type="InterPro" id="IPR050565">
    <property type="entry name" value="LYPA1-2/EST-like"/>
</dbReference>
<evidence type="ECO:0000313" key="5">
    <source>
        <dbReference type="Proteomes" id="UP000443423"/>
    </source>
</evidence>
<evidence type="ECO:0000256" key="1">
    <source>
        <dbReference type="ARBA" id="ARBA00006499"/>
    </source>
</evidence>
<dbReference type="Gene3D" id="3.40.50.1820">
    <property type="entry name" value="alpha/beta hydrolase"/>
    <property type="match status" value="1"/>
</dbReference>
<evidence type="ECO:0000259" key="3">
    <source>
        <dbReference type="Pfam" id="PF02230"/>
    </source>
</evidence>
<dbReference type="InterPro" id="IPR029058">
    <property type="entry name" value="AB_hydrolase_fold"/>
</dbReference>
<evidence type="ECO:0000313" key="4">
    <source>
        <dbReference type="EMBL" id="MRW95147.1"/>
    </source>
</evidence>
<evidence type="ECO:0000256" key="2">
    <source>
        <dbReference type="ARBA" id="ARBA00022801"/>
    </source>
</evidence>
<gene>
    <name evidence="4" type="ORF">GJR99_01005</name>
</gene>
<dbReference type="InterPro" id="IPR003140">
    <property type="entry name" value="PLipase/COase/thioEstase"/>
</dbReference>
<reference evidence="4 5" key="1">
    <citation type="submission" date="2019-11" db="EMBL/GenBank/DDBJ databases">
        <title>Whole genome sequence of Haloferax sp. MBLA0078.</title>
        <authorList>
            <person name="Seo M.-J."/>
            <person name="Cho E.-S."/>
        </authorList>
    </citation>
    <scope>NUCLEOTIDE SEQUENCE [LARGE SCALE GENOMIC DNA]</scope>
    <source>
        <strain evidence="4 5">MBLA0078</strain>
    </source>
</reference>
<keyword evidence="5" id="KW-1185">Reference proteome</keyword>
<comment type="similarity">
    <text evidence="1">Belongs to the AB hydrolase superfamily. AB hydrolase 2 family.</text>
</comment>
<organism evidence="4 5">
    <name type="scientific">Haloferax marinum</name>
    <dbReference type="NCBI Taxonomy" id="2666143"/>
    <lineage>
        <taxon>Archaea</taxon>
        <taxon>Methanobacteriati</taxon>
        <taxon>Methanobacteriota</taxon>
        <taxon>Stenosarchaea group</taxon>
        <taxon>Halobacteria</taxon>
        <taxon>Halobacteriales</taxon>
        <taxon>Haloferacaceae</taxon>
        <taxon>Haloferax</taxon>
    </lineage>
</organism>
<proteinExistence type="inferred from homology"/>
<comment type="caution">
    <text evidence="4">The sequence shown here is derived from an EMBL/GenBank/DDBJ whole genome shotgun (WGS) entry which is preliminary data.</text>
</comment>
<dbReference type="PANTHER" id="PTHR10655">
    <property type="entry name" value="LYSOPHOSPHOLIPASE-RELATED"/>
    <property type="match status" value="1"/>
</dbReference>
<dbReference type="Proteomes" id="UP000443423">
    <property type="component" value="Unassembled WGS sequence"/>
</dbReference>
<sequence length="217" mass="23499">MTEIPLEHVHVEPSEPVGGPAPAVVLLHGRGSNEQDLLQLSREFPDHLHVVSLRAPDRLQGGYTWYELDLSAGGLHESQPHTEQYERSRELVRESIAAAITEYGLDPGRIGLLGFSQGAITSLSLLIENPDDYAWVVALHGYLAETHATLEPDGIADKPVFVAAGSMDQIIPSFRAERAAERLEELGADVTAQVYDAPHGVSPGELADVVSFVETHA</sequence>
<keyword evidence="2" id="KW-0378">Hydrolase</keyword>
<protein>
    <submittedName>
        <fullName evidence="4">Phospholipase</fullName>
    </submittedName>
</protein>
<dbReference type="AlphaFoldDB" id="A0A6A8G2Y8"/>
<accession>A0A6A8G2Y8</accession>
<dbReference type="GO" id="GO:0016787">
    <property type="term" value="F:hydrolase activity"/>
    <property type="evidence" value="ECO:0007669"/>
    <property type="project" value="UniProtKB-KW"/>
</dbReference>